<dbReference type="PROSITE" id="PS00375">
    <property type="entry name" value="UDPGT"/>
    <property type="match status" value="1"/>
</dbReference>
<dbReference type="GO" id="GO:0046246">
    <property type="term" value="P:terpene biosynthetic process"/>
    <property type="evidence" value="ECO:0007669"/>
    <property type="project" value="UniProtKB-ARBA"/>
</dbReference>
<proteinExistence type="inferred from homology"/>
<keyword evidence="9" id="KW-1185">Reference proteome</keyword>
<dbReference type="Gene3D" id="3.40.50.2000">
    <property type="entry name" value="Glycogen Phosphorylase B"/>
    <property type="match status" value="2"/>
</dbReference>
<dbReference type="FunFam" id="3.40.50.2000:FF:000057">
    <property type="entry name" value="Glycosyltransferase"/>
    <property type="match status" value="1"/>
</dbReference>
<evidence type="ECO:0000256" key="2">
    <source>
        <dbReference type="ARBA" id="ARBA00009995"/>
    </source>
</evidence>
<dbReference type="EC" id="2.4.1.-" evidence="7"/>
<evidence type="ECO:0000256" key="5">
    <source>
        <dbReference type="ARBA" id="ARBA00023229"/>
    </source>
</evidence>
<name>A0AAD8J5Y2_9APIA</name>
<dbReference type="InterPro" id="IPR035595">
    <property type="entry name" value="UDP_glycos_trans_CS"/>
</dbReference>
<evidence type="ECO:0000256" key="3">
    <source>
        <dbReference type="ARBA" id="ARBA00022676"/>
    </source>
</evidence>
<dbReference type="AlphaFoldDB" id="A0AAD8J5Y2"/>
<protein>
    <recommendedName>
        <fullName evidence="7">Glycosyltransferase</fullName>
        <ecNumber evidence="7">2.4.1.-</ecNumber>
    </recommendedName>
</protein>
<dbReference type="Proteomes" id="UP001237642">
    <property type="component" value="Unassembled WGS sequence"/>
</dbReference>
<dbReference type="Pfam" id="PF00201">
    <property type="entry name" value="UDPGT"/>
    <property type="match status" value="1"/>
</dbReference>
<evidence type="ECO:0000256" key="1">
    <source>
        <dbReference type="ARBA" id="ARBA00004721"/>
    </source>
</evidence>
<dbReference type="FunFam" id="3.40.50.2000:FF:000019">
    <property type="entry name" value="Glycosyltransferase"/>
    <property type="match status" value="1"/>
</dbReference>
<reference evidence="8" key="1">
    <citation type="submission" date="2023-02" db="EMBL/GenBank/DDBJ databases">
        <title>Genome of toxic invasive species Heracleum sosnowskyi carries increased number of genes despite the absence of recent whole-genome duplications.</title>
        <authorList>
            <person name="Schelkunov M."/>
            <person name="Shtratnikova V."/>
            <person name="Makarenko M."/>
            <person name="Klepikova A."/>
            <person name="Omelchenko D."/>
            <person name="Novikova G."/>
            <person name="Obukhova E."/>
            <person name="Bogdanov V."/>
            <person name="Penin A."/>
            <person name="Logacheva M."/>
        </authorList>
    </citation>
    <scope>NUCLEOTIDE SEQUENCE</scope>
    <source>
        <strain evidence="8">Hsosn_3</strain>
        <tissue evidence="8">Leaf</tissue>
    </source>
</reference>
<dbReference type="CDD" id="cd03784">
    <property type="entry name" value="GT1_Gtf-like"/>
    <property type="match status" value="1"/>
</dbReference>
<dbReference type="GO" id="GO:0080043">
    <property type="term" value="F:quercetin 3-O-glucosyltransferase activity"/>
    <property type="evidence" value="ECO:0007669"/>
    <property type="project" value="TreeGrafter"/>
</dbReference>
<dbReference type="PANTHER" id="PTHR11926">
    <property type="entry name" value="GLUCOSYL/GLUCURONOSYL TRANSFERASES"/>
    <property type="match status" value="1"/>
</dbReference>
<keyword evidence="3 6" id="KW-0328">Glycosyltransferase</keyword>
<evidence type="ECO:0000256" key="4">
    <source>
        <dbReference type="ARBA" id="ARBA00022679"/>
    </source>
</evidence>
<gene>
    <name evidence="8" type="ORF">POM88_006203</name>
</gene>
<organism evidence="8 9">
    <name type="scientific">Heracleum sosnowskyi</name>
    <dbReference type="NCBI Taxonomy" id="360622"/>
    <lineage>
        <taxon>Eukaryota</taxon>
        <taxon>Viridiplantae</taxon>
        <taxon>Streptophyta</taxon>
        <taxon>Embryophyta</taxon>
        <taxon>Tracheophyta</taxon>
        <taxon>Spermatophyta</taxon>
        <taxon>Magnoliopsida</taxon>
        <taxon>eudicotyledons</taxon>
        <taxon>Gunneridae</taxon>
        <taxon>Pentapetalae</taxon>
        <taxon>asterids</taxon>
        <taxon>campanulids</taxon>
        <taxon>Apiales</taxon>
        <taxon>Apiaceae</taxon>
        <taxon>Apioideae</taxon>
        <taxon>apioid superclade</taxon>
        <taxon>Tordylieae</taxon>
        <taxon>Tordyliinae</taxon>
        <taxon>Heracleum</taxon>
    </lineage>
</organism>
<dbReference type="GO" id="GO:0016135">
    <property type="term" value="P:saponin biosynthetic process"/>
    <property type="evidence" value="ECO:0007669"/>
    <property type="project" value="UniProtKB-ARBA"/>
</dbReference>
<keyword evidence="4 6" id="KW-0808">Transferase</keyword>
<dbReference type="PANTHER" id="PTHR11926:SF1540">
    <property type="entry name" value="GLYCOSYLTRANSFERASE"/>
    <property type="match status" value="1"/>
</dbReference>
<evidence type="ECO:0000256" key="6">
    <source>
        <dbReference type="RuleBase" id="RU003718"/>
    </source>
</evidence>
<evidence type="ECO:0000256" key="7">
    <source>
        <dbReference type="RuleBase" id="RU362057"/>
    </source>
</evidence>
<evidence type="ECO:0000313" key="9">
    <source>
        <dbReference type="Proteomes" id="UP001237642"/>
    </source>
</evidence>
<accession>A0AAD8J5Y2</accession>
<dbReference type="InterPro" id="IPR002213">
    <property type="entry name" value="UDP_glucos_trans"/>
</dbReference>
<dbReference type="SUPFAM" id="SSF53756">
    <property type="entry name" value="UDP-Glycosyltransferase/glycogen phosphorylase"/>
    <property type="match status" value="1"/>
</dbReference>
<dbReference type="GO" id="GO:0080044">
    <property type="term" value="F:quercetin 7-O-glucosyltransferase activity"/>
    <property type="evidence" value="ECO:0007669"/>
    <property type="project" value="TreeGrafter"/>
</dbReference>
<keyword evidence="5" id="KW-0414">Isoprene biosynthesis</keyword>
<comment type="similarity">
    <text evidence="2 6">Belongs to the UDP-glycosyltransferase family.</text>
</comment>
<reference evidence="8" key="2">
    <citation type="submission" date="2023-05" db="EMBL/GenBank/DDBJ databases">
        <authorList>
            <person name="Schelkunov M.I."/>
        </authorList>
    </citation>
    <scope>NUCLEOTIDE SEQUENCE</scope>
    <source>
        <strain evidence="8">Hsosn_3</strain>
        <tissue evidence="8">Leaf</tissue>
    </source>
</reference>
<dbReference type="EMBL" id="JAUIZM010000002">
    <property type="protein sequence ID" value="KAK1396340.1"/>
    <property type="molecule type" value="Genomic_DNA"/>
</dbReference>
<evidence type="ECO:0000313" key="8">
    <source>
        <dbReference type="EMBL" id="KAK1396340.1"/>
    </source>
</evidence>
<sequence length="459" mass="51436">MAQKARSAHCLVFPYPLQGHINPMHQFSKTLVSKGIRVTLVTTKFMFNSFQQLSGSMPVETISDGYDVGGKASAESIEVYLARFKQVGSESLKQLIEKLNTTGFPVDCIVYDSLMSWVLDVAKCSGLVGALFLTQSCAVDNIYYHVKQGLLKLPVVENRVSVPGLPVLEPLDMPSFVHNPGSYPATLNLVVNQFLDIDKVDWVLCNTFYKLEEEVIEWMSKHLRLRAIGPTIPRKYLNNQKTVEDDTDNGLQMFKVDIDSCMNWLNERQDHSVIYVSFGSMAQLDAAQMQELAYGIKQSGKHFLWVVRASEEGKLPKGFVEETSTKGLVVHWCSQMEVLAHKALGCFVTHCGWNSTLEALCLGVPMVAVPIWTDQRTNAKFVADVWRMGVKVDIDENGVFKGEMVQHCIREVMDGEKGKEVKTTSKRWMEMAREAVKEGGSSDMSINEFVASLTQRPKS</sequence>
<comment type="pathway">
    <text evidence="1">Secondary metabolite biosynthesis; terpenoid biosynthesis.</text>
</comment>
<comment type="caution">
    <text evidence="8">The sequence shown here is derived from an EMBL/GenBank/DDBJ whole genome shotgun (WGS) entry which is preliminary data.</text>
</comment>